<dbReference type="EC" id="3.5.1.11" evidence="8"/>
<dbReference type="Gene3D" id="1.10.439.10">
    <property type="entry name" value="Penicillin Amidohydrolase, domain 1"/>
    <property type="match status" value="1"/>
</dbReference>
<keyword evidence="3 8" id="KW-0378">Hydrolase</keyword>
<dbReference type="GO" id="GO:0046872">
    <property type="term" value="F:metal ion binding"/>
    <property type="evidence" value="ECO:0007669"/>
    <property type="project" value="UniProtKB-KW"/>
</dbReference>
<comment type="cofactor">
    <cofactor evidence="6">
        <name>Ca(2+)</name>
        <dbReference type="ChEBI" id="CHEBI:29108"/>
    </cofactor>
    <text evidence="6">Binds 1 Ca(2+) ion per dimer.</text>
</comment>
<dbReference type="GO" id="GO:0008953">
    <property type="term" value="F:penicillin amidase activity"/>
    <property type="evidence" value="ECO:0007669"/>
    <property type="project" value="UniProtKB-EC"/>
</dbReference>
<dbReference type="SUPFAM" id="SSF56235">
    <property type="entry name" value="N-terminal nucleophile aminohydrolases (Ntn hydrolases)"/>
    <property type="match status" value="1"/>
</dbReference>
<accession>A0A7W7CJC1</accession>
<keyword evidence="2 7" id="KW-0732">Signal</keyword>
<proteinExistence type="inferred from homology"/>
<keyword evidence="6" id="KW-0479">Metal-binding</keyword>
<keyword evidence="4" id="KW-0865">Zymogen</keyword>
<dbReference type="InterPro" id="IPR029055">
    <property type="entry name" value="Ntn_hydrolases_N"/>
</dbReference>
<dbReference type="PANTHER" id="PTHR34218:SF3">
    <property type="entry name" value="ACYL-HOMOSERINE LACTONE ACYLASE PVDQ"/>
    <property type="match status" value="1"/>
</dbReference>
<evidence type="ECO:0000256" key="5">
    <source>
        <dbReference type="PIRSR" id="PIRSR001227-1"/>
    </source>
</evidence>
<evidence type="ECO:0000313" key="9">
    <source>
        <dbReference type="Proteomes" id="UP000533598"/>
    </source>
</evidence>
<feature type="active site" description="Nucleophile" evidence="5">
    <location>
        <position position="263"/>
    </location>
</feature>
<name>A0A7W7CJC1_9PSEU</name>
<dbReference type="InterPro" id="IPR014395">
    <property type="entry name" value="Pen/GL7ACA/AHL_acylase"/>
</dbReference>
<sequence>MRGKRKGALLLAGVLATGVIAPSALAEPAGRSTTTVQVAGLTAPVRMVLDKWGVPHIYATNTADVYLGQGFNAARDRLFQLDLWHRRGLGTLSEVLGAGYAELDKGARSVLYRGDLAKEWAAYPPQAKEVATKFVAGINGYLEWLARNPNALPEEFRTLGYRPAKWQPEDVVRIRHHALVTNGYYEALRALTSCLAGTPEADVIRQNLEPKHAAAVPQGLDVCAVAQVAEPLLNAYGAAVLPVTFDAGTSKISVTKAPPAQGSNNWAISAAKSATGRPVLADDPHRLMSLPSSRYLAHLSAPGLDIIGAGEPMIPGLHIGHNGTSAFGVTQFPADQEDLYVYQLDPADHSRYKYGDGYESFRTVTEKLPVKGEQSRDLALSFSRHGPVLYVDAQRHLAYGLRSVWMEPGTSPYFAALGFQTAQTAQQFGEALKRWGAPGANHVYANTAGQIGWLPGALVPRRPNHDGLLPVPGDGRYEWNGFYSGDDLPRTINPASGWVATANEMNVPASHQKLGLGYDAWADPYRAQRIAEVLNGKPKLTFEDSLKLQNDFLSIPARKITAVLGSLTSADPKTKASLELLKGWNHVAGPESGPAALYETWFTKHLGPQFIRTVLPGVDFFTKPDTQVLIDALEHPENHFGADARAKRDKLLLDSLVSARAEVEQKLGADQNTWQWGKLQHTRFENPISPLVDEAARKRLNVGPFPRGGASDTVNNSEYESADFRHIGGASLRVVIDVGNWDGSKAVNAPGQSGNPADPHYKDLAESWRKGEYFPLLYSKAAVERNAERYLILVPKSS</sequence>
<dbReference type="Proteomes" id="UP000533598">
    <property type="component" value="Unassembled WGS sequence"/>
</dbReference>
<keyword evidence="9" id="KW-1185">Reference proteome</keyword>
<feature type="binding site" evidence="6">
    <location>
        <position position="335"/>
    </location>
    <ligand>
        <name>Ca(2+)</name>
        <dbReference type="ChEBI" id="CHEBI:29108"/>
    </ligand>
</feature>
<dbReference type="AlphaFoldDB" id="A0A7W7CJC1"/>
<dbReference type="InterPro" id="IPR043147">
    <property type="entry name" value="Penicillin_amidase_A-knob"/>
</dbReference>
<dbReference type="PIRSF" id="PIRSF001227">
    <property type="entry name" value="Pen_acylase"/>
    <property type="match status" value="1"/>
</dbReference>
<evidence type="ECO:0000313" key="8">
    <source>
        <dbReference type="EMBL" id="MBB4682273.1"/>
    </source>
</evidence>
<dbReference type="Gene3D" id="1.10.1400.10">
    <property type="match status" value="1"/>
</dbReference>
<evidence type="ECO:0000256" key="4">
    <source>
        <dbReference type="ARBA" id="ARBA00023145"/>
    </source>
</evidence>
<dbReference type="RefSeq" id="WP_246492716.1">
    <property type="nucleotide sequence ID" value="NZ_BAAAUI010000007.1"/>
</dbReference>
<evidence type="ECO:0000256" key="2">
    <source>
        <dbReference type="ARBA" id="ARBA00022729"/>
    </source>
</evidence>
<comment type="similarity">
    <text evidence="1">Belongs to the peptidase S45 family.</text>
</comment>
<evidence type="ECO:0000256" key="1">
    <source>
        <dbReference type="ARBA" id="ARBA00006586"/>
    </source>
</evidence>
<dbReference type="Gene3D" id="3.60.20.10">
    <property type="entry name" value="Glutamine Phosphoribosylpyrophosphate, subunit 1, domain 1"/>
    <property type="match status" value="1"/>
</dbReference>
<feature type="chain" id="PRO_5030847059" evidence="7">
    <location>
        <begin position="27"/>
        <end position="798"/>
    </location>
</feature>
<evidence type="ECO:0000256" key="3">
    <source>
        <dbReference type="ARBA" id="ARBA00022801"/>
    </source>
</evidence>
<dbReference type="InterPro" id="IPR002692">
    <property type="entry name" value="S45"/>
</dbReference>
<dbReference type="EMBL" id="JACHMH010000001">
    <property type="protein sequence ID" value="MBB4682273.1"/>
    <property type="molecule type" value="Genomic_DNA"/>
</dbReference>
<comment type="caution">
    <text evidence="8">The sequence shown here is derived from an EMBL/GenBank/DDBJ whole genome shotgun (WGS) entry which is preliminary data.</text>
</comment>
<gene>
    <name evidence="8" type="ORF">HNR67_008391</name>
</gene>
<dbReference type="Gene3D" id="2.30.120.10">
    <property type="match status" value="1"/>
</dbReference>
<keyword evidence="6" id="KW-0106">Calcium</keyword>
<dbReference type="GO" id="GO:0017000">
    <property type="term" value="P:antibiotic biosynthetic process"/>
    <property type="evidence" value="ECO:0007669"/>
    <property type="project" value="InterPro"/>
</dbReference>
<dbReference type="InterPro" id="IPR043146">
    <property type="entry name" value="Penicillin_amidase_N_B-knob"/>
</dbReference>
<dbReference type="InterPro" id="IPR023343">
    <property type="entry name" value="Penicillin_amidase_dom1"/>
</dbReference>
<dbReference type="PANTHER" id="PTHR34218">
    <property type="entry name" value="PEPTIDASE S45 PENICILLIN AMIDASE"/>
    <property type="match status" value="1"/>
</dbReference>
<organism evidence="8 9">
    <name type="scientific">Crossiella cryophila</name>
    <dbReference type="NCBI Taxonomy" id="43355"/>
    <lineage>
        <taxon>Bacteria</taxon>
        <taxon>Bacillati</taxon>
        <taxon>Actinomycetota</taxon>
        <taxon>Actinomycetes</taxon>
        <taxon>Pseudonocardiales</taxon>
        <taxon>Pseudonocardiaceae</taxon>
        <taxon>Crossiella</taxon>
    </lineage>
</organism>
<feature type="binding site" evidence="6">
    <location>
        <position position="338"/>
    </location>
    <ligand>
        <name>Ca(2+)</name>
        <dbReference type="ChEBI" id="CHEBI:29108"/>
    </ligand>
</feature>
<evidence type="ECO:0000256" key="7">
    <source>
        <dbReference type="SAM" id="SignalP"/>
    </source>
</evidence>
<feature type="signal peptide" evidence="7">
    <location>
        <begin position="1"/>
        <end position="26"/>
    </location>
</feature>
<protein>
    <submittedName>
        <fullName evidence="8">Penicillin amidase</fullName>
        <ecNumber evidence="8">3.5.1.11</ecNumber>
    </submittedName>
</protein>
<evidence type="ECO:0000256" key="6">
    <source>
        <dbReference type="PIRSR" id="PIRSR001227-2"/>
    </source>
</evidence>
<reference evidence="8 9" key="1">
    <citation type="submission" date="2020-08" db="EMBL/GenBank/DDBJ databases">
        <title>Sequencing the genomes of 1000 actinobacteria strains.</title>
        <authorList>
            <person name="Klenk H.-P."/>
        </authorList>
    </citation>
    <scope>NUCLEOTIDE SEQUENCE [LARGE SCALE GENOMIC DNA]</scope>
    <source>
        <strain evidence="8 9">DSM 44230</strain>
    </source>
</reference>
<dbReference type="Pfam" id="PF01804">
    <property type="entry name" value="Penicil_amidase"/>
    <property type="match status" value="1"/>
</dbReference>
<dbReference type="CDD" id="cd03747">
    <property type="entry name" value="Ntn_PGA_like"/>
    <property type="match status" value="1"/>
</dbReference>